<evidence type="ECO:0000313" key="1">
    <source>
        <dbReference type="EMBL" id="EFH51001.1"/>
    </source>
</evidence>
<name>D7M0D9_ARALL</name>
<sequence>MTESVKFSGFGKLSVEETDQVGTGSYSMIGESSPLIDLTGSNGLQVSGLSYWQSLALPNLISFFGEIYLTLVSQRILKHAFHQIYLGCLFVTYTFKRPSSSMRFVGSYRLSPMCHRFRIHNQQLENGPLAMKSATA</sequence>
<dbReference type="Proteomes" id="UP000008694">
    <property type="component" value="Unassembled WGS sequence"/>
</dbReference>
<reference evidence="2" key="1">
    <citation type="journal article" date="2011" name="Nat. Genet.">
        <title>The Arabidopsis lyrata genome sequence and the basis of rapid genome size change.</title>
        <authorList>
            <person name="Hu T.T."/>
            <person name="Pattyn P."/>
            <person name="Bakker E.G."/>
            <person name="Cao J."/>
            <person name="Cheng J.-F."/>
            <person name="Clark R.M."/>
            <person name="Fahlgren N."/>
            <person name="Fawcett J.A."/>
            <person name="Grimwood J."/>
            <person name="Gundlach H."/>
            <person name="Haberer G."/>
            <person name="Hollister J.D."/>
            <person name="Ossowski S."/>
            <person name="Ottilar R.P."/>
            <person name="Salamov A.A."/>
            <person name="Schneeberger K."/>
            <person name="Spannagl M."/>
            <person name="Wang X."/>
            <person name="Yang L."/>
            <person name="Nasrallah M.E."/>
            <person name="Bergelson J."/>
            <person name="Carrington J.C."/>
            <person name="Gaut B.S."/>
            <person name="Schmutz J."/>
            <person name="Mayer K.F.X."/>
            <person name="Van de Peer Y."/>
            <person name="Grigoriev I.V."/>
            <person name="Nordborg M."/>
            <person name="Weigel D."/>
            <person name="Guo Y.-L."/>
        </authorList>
    </citation>
    <scope>NUCLEOTIDE SEQUENCE [LARGE SCALE GENOMIC DNA]</scope>
    <source>
        <strain evidence="2">cv. MN47</strain>
    </source>
</reference>
<protein>
    <submittedName>
        <fullName evidence="1">Predicted protein</fullName>
    </submittedName>
</protein>
<proteinExistence type="predicted"/>
<dbReference type="EMBL" id="GL348718">
    <property type="protein sequence ID" value="EFH51001.1"/>
    <property type="molecule type" value="Genomic_DNA"/>
</dbReference>
<dbReference type="AlphaFoldDB" id="D7M0D9"/>
<keyword evidence="2" id="KW-1185">Reference proteome</keyword>
<gene>
    <name evidence="1" type="ORF">ARALYDRAFT_663341</name>
</gene>
<evidence type="ECO:0000313" key="2">
    <source>
        <dbReference type="Proteomes" id="UP000008694"/>
    </source>
</evidence>
<organism evidence="2">
    <name type="scientific">Arabidopsis lyrata subsp. lyrata</name>
    <name type="common">Lyre-leaved rock-cress</name>
    <dbReference type="NCBI Taxonomy" id="81972"/>
    <lineage>
        <taxon>Eukaryota</taxon>
        <taxon>Viridiplantae</taxon>
        <taxon>Streptophyta</taxon>
        <taxon>Embryophyta</taxon>
        <taxon>Tracheophyta</taxon>
        <taxon>Spermatophyta</taxon>
        <taxon>Magnoliopsida</taxon>
        <taxon>eudicotyledons</taxon>
        <taxon>Gunneridae</taxon>
        <taxon>Pentapetalae</taxon>
        <taxon>rosids</taxon>
        <taxon>malvids</taxon>
        <taxon>Brassicales</taxon>
        <taxon>Brassicaceae</taxon>
        <taxon>Camelineae</taxon>
        <taxon>Arabidopsis</taxon>
    </lineage>
</organism>
<dbReference type="HOGENOM" id="CLU_1878245_0_0_1"/>
<dbReference type="Gramene" id="Al_scaffold_0006_3406">
    <property type="protein sequence ID" value="Al_scaffold_0006_3406"/>
    <property type="gene ID" value="Al_scaffold_0006_3406"/>
</dbReference>
<accession>D7M0D9</accession>